<dbReference type="InterPro" id="IPR050768">
    <property type="entry name" value="UPF0353/GerABKA_families"/>
</dbReference>
<evidence type="ECO:0000256" key="2">
    <source>
        <dbReference type="ARBA" id="ARBA00023136"/>
    </source>
</evidence>
<accession>A0ABV8SEL8</accession>
<feature type="non-terminal residue" evidence="3">
    <location>
        <position position="258"/>
    </location>
</feature>
<gene>
    <name evidence="3" type="ORF">ACFO1S_18685</name>
</gene>
<keyword evidence="2" id="KW-0472">Membrane</keyword>
<organism evidence="3 4">
    <name type="scientific">Cohnella boryungensis</name>
    <dbReference type="NCBI Taxonomy" id="768479"/>
    <lineage>
        <taxon>Bacteria</taxon>
        <taxon>Bacillati</taxon>
        <taxon>Bacillota</taxon>
        <taxon>Bacilli</taxon>
        <taxon>Bacillales</taxon>
        <taxon>Paenibacillaceae</taxon>
        <taxon>Cohnella</taxon>
    </lineage>
</organism>
<evidence type="ECO:0000313" key="3">
    <source>
        <dbReference type="EMBL" id="MFC4305460.1"/>
    </source>
</evidence>
<dbReference type="PANTHER" id="PTHR22550:SF5">
    <property type="entry name" value="LEUCINE ZIPPER PROTEIN 4"/>
    <property type="match status" value="1"/>
</dbReference>
<comment type="similarity">
    <text evidence="1">Belongs to the GerABKA family.</text>
</comment>
<dbReference type="EMBL" id="JBHSED010000040">
    <property type="protein sequence ID" value="MFC4305460.1"/>
    <property type="molecule type" value="Genomic_DNA"/>
</dbReference>
<keyword evidence="4" id="KW-1185">Reference proteome</keyword>
<name>A0ABV8SEL8_9BACL</name>
<proteinExistence type="inferred from homology"/>
<dbReference type="PANTHER" id="PTHR22550">
    <property type="entry name" value="SPORE GERMINATION PROTEIN"/>
    <property type="match status" value="1"/>
</dbReference>
<protein>
    <submittedName>
        <fullName evidence="3">Spore germination protein</fullName>
    </submittedName>
</protein>
<sequence>MQASKNTGLELSLKANLEMIKSTMGGSEDLMIKEMTGGQGWNGALIYIDGLTDSRVILHTTLSFQQSRKEADGDRLAMIKASVLAAGDVKMFGDKEQLFSQLISGKAIFLLEDCRECLSIGAEGWKDRNVGEPTSQNVVRGPMEAFTENIRTNTALIRRKIKDSRLWLEGRRIGSVTLTNVAIMYINGIAEPSLVEEVRRRLERISIDGILESGYIEEFIQESSYSPRIVSFESIFKSVSSPRGAGKELLKFPANRSL</sequence>
<comment type="caution">
    <text evidence="3">The sequence shown here is derived from an EMBL/GenBank/DDBJ whole genome shotgun (WGS) entry which is preliminary data.</text>
</comment>
<dbReference type="RefSeq" id="WP_378127327.1">
    <property type="nucleotide sequence ID" value="NZ_JBHSED010000040.1"/>
</dbReference>
<reference evidence="4" key="1">
    <citation type="journal article" date="2019" name="Int. J. Syst. Evol. Microbiol.">
        <title>The Global Catalogue of Microorganisms (GCM) 10K type strain sequencing project: providing services to taxonomists for standard genome sequencing and annotation.</title>
        <authorList>
            <consortium name="The Broad Institute Genomics Platform"/>
            <consortium name="The Broad Institute Genome Sequencing Center for Infectious Disease"/>
            <person name="Wu L."/>
            <person name="Ma J."/>
        </authorList>
    </citation>
    <scope>NUCLEOTIDE SEQUENCE [LARGE SCALE GENOMIC DNA]</scope>
    <source>
        <strain evidence="4">CGMCC 4.1641</strain>
    </source>
</reference>
<evidence type="ECO:0000256" key="1">
    <source>
        <dbReference type="ARBA" id="ARBA00005278"/>
    </source>
</evidence>
<dbReference type="Pfam" id="PF03323">
    <property type="entry name" value="GerA"/>
    <property type="match status" value="1"/>
</dbReference>
<dbReference type="Proteomes" id="UP001595755">
    <property type="component" value="Unassembled WGS sequence"/>
</dbReference>
<evidence type="ECO:0000313" key="4">
    <source>
        <dbReference type="Proteomes" id="UP001595755"/>
    </source>
</evidence>
<dbReference type="InterPro" id="IPR004995">
    <property type="entry name" value="Spore_Ger"/>
</dbReference>